<protein>
    <submittedName>
        <fullName evidence="1">Uncharacterized protein</fullName>
    </submittedName>
</protein>
<name>A0A2H1EFJ1_9ARCH</name>
<accession>A0A2H1EFJ1</accession>
<keyword evidence="2" id="KW-1185">Reference proteome</keyword>
<dbReference type="OrthoDB" id="12289at2157"/>
<sequence>MKYVAIAALALILGAWLPNAFSDDTGKIQYTLGSSTAIATSQGLVIQLENVTDSRCPSDVACIWAGQVNVTLTIQSPTSKGAISLVKSAGQNSTTPFDNYVLQLVDVKPYPKSGQSISLSDYIVTLNVSQASEQKIRLVSDSKLCLAGVDTCVMAKKLHLAPLKQIRVGLGALDVSCKDGYQLVLKSTNNMPSCVKPSTADELVKRGWALASDEITKLRSLYESAS</sequence>
<dbReference type="EMBL" id="FRFC01000003">
    <property type="protein sequence ID" value="SHO43771.1"/>
    <property type="molecule type" value="Genomic_DNA"/>
</dbReference>
<evidence type="ECO:0000313" key="2">
    <source>
        <dbReference type="Proteomes" id="UP000232412"/>
    </source>
</evidence>
<evidence type="ECO:0000313" key="1">
    <source>
        <dbReference type="EMBL" id="SHO43771.1"/>
    </source>
</evidence>
<dbReference type="RefSeq" id="WP_101009211.1">
    <property type="nucleotide sequence ID" value="NZ_FRFC01000003.1"/>
</dbReference>
<dbReference type="Proteomes" id="UP000232412">
    <property type="component" value="Unassembled WGS sequence"/>
</dbReference>
<proteinExistence type="predicted"/>
<organism evidence="1 2">
    <name type="scientific">Nitrosotalea sinensis</name>
    <dbReference type="NCBI Taxonomy" id="1499975"/>
    <lineage>
        <taxon>Archaea</taxon>
        <taxon>Nitrososphaerota</taxon>
        <taxon>Nitrososphaeria</taxon>
        <taxon>Nitrosotaleales</taxon>
        <taxon>Nitrosotaleaceae</taxon>
        <taxon>Nitrosotalea</taxon>
    </lineage>
</organism>
<reference evidence="2" key="1">
    <citation type="submission" date="2016-12" db="EMBL/GenBank/DDBJ databases">
        <authorList>
            <person name="Herbold C."/>
        </authorList>
    </citation>
    <scope>NUCLEOTIDE SEQUENCE [LARGE SCALE GENOMIC DNA]</scope>
</reference>
<dbReference type="AlphaFoldDB" id="A0A2H1EFJ1"/>
<gene>
    <name evidence="1" type="ORF">NSIN_20160</name>
</gene>